<dbReference type="SMART" id="SM00987">
    <property type="entry name" value="UreE_C"/>
    <property type="match status" value="1"/>
</dbReference>
<dbReference type="SUPFAM" id="SSF52141">
    <property type="entry name" value="Uracil-DNA glycosylase-like"/>
    <property type="match status" value="1"/>
</dbReference>
<dbReference type="CDD" id="cd10030">
    <property type="entry name" value="UDG-F4_TTUDGA_SPO1dp_like"/>
    <property type="match status" value="1"/>
</dbReference>
<evidence type="ECO:0000256" key="3">
    <source>
        <dbReference type="ARBA" id="ARBA00012030"/>
    </source>
</evidence>
<evidence type="ECO:0000256" key="11">
    <source>
        <dbReference type="ARBA" id="ARBA00023204"/>
    </source>
</evidence>
<keyword evidence="9" id="KW-0408">Iron</keyword>
<accession>A0A7C4HD19</accession>
<dbReference type="NCBIfam" id="NF040953">
    <property type="entry name" value="Arch_udg"/>
    <property type="match status" value="1"/>
</dbReference>
<evidence type="ECO:0000313" key="13">
    <source>
        <dbReference type="EMBL" id="HGM58244.1"/>
    </source>
</evidence>
<keyword evidence="10" id="KW-0411">Iron-sulfur</keyword>
<evidence type="ECO:0000256" key="4">
    <source>
        <dbReference type="ARBA" id="ARBA00019403"/>
    </source>
</evidence>
<dbReference type="InterPro" id="IPR051536">
    <property type="entry name" value="UDG_Type-4/5"/>
</dbReference>
<dbReference type="GO" id="GO:0004844">
    <property type="term" value="F:uracil DNA N-glycosylase activity"/>
    <property type="evidence" value="ECO:0007669"/>
    <property type="project" value="UniProtKB-EC"/>
</dbReference>
<keyword evidence="11" id="KW-0234">DNA repair</keyword>
<dbReference type="GO" id="GO:0006281">
    <property type="term" value="P:DNA repair"/>
    <property type="evidence" value="ECO:0007669"/>
    <property type="project" value="UniProtKB-KW"/>
</dbReference>
<dbReference type="EMBL" id="DTBJ01000014">
    <property type="protein sequence ID" value="HGM58244.1"/>
    <property type="molecule type" value="Genomic_DNA"/>
</dbReference>
<evidence type="ECO:0000256" key="8">
    <source>
        <dbReference type="ARBA" id="ARBA00022801"/>
    </source>
</evidence>
<sequence>MSEWDILINEIRNCRKCSLYLSRKNVVPGEGSVITDIMFIGEAPGSTEDETGRPFVGAAGRLLTQLIESIGLKRDEIYITNIVKCRPPENRDPSDDEIKMCYPYLVKQIQLIKPRLIVCLGRHSARTLFKESGLKWRSMNSMHGRVYSVKLYGLDLKIIATFHPAAALYNPGLRKELEKDFKIIMDIIYEIKGSSEKKTKSLLDFLR</sequence>
<name>A0A7C4HD19_STAMA</name>
<proteinExistence type="inferred from homology"/>
<dbReference type="InterPro" id="IPR005273">
    <property type="entry name" value="Ura-DNA_glyco_family4"/>
</dbReference>
<comment type="caution">
    <text evidence="13">The sequence shown here is derived from an EMBL/GenBank/DDBJ whole genome shotgun (WGS) entry which is preliminary data.</text>
</comment>
<evidence type="ECO:0000256" key="9">
    <source>
        <dbReference type="ARBA" id="ARBA00023004"/>
    </source>
</evidence>
<reference evidence="13" key="1">
    <citation type="journal article" date="2020" name="mSystems">
        <title>Genome- and Community-Level Interaction Insights into Carbon Utilization and Element Cycling Functions of Hydrothermarchaeota in Hydrothermal Sediment.</title>
        <authorList>
            <person name="Zhou Z."/>
            <person name="Liu Y."/>
            <person name="Xu W."/>
            <person name="Pan J."/>
            <person name="Luo Z.H."/>
            <person name="Li M."/>
        </authorList>
    </citation>
    <scope>NUCLEOTIDE SEQUENCE [LARGE SCALE GENOMIC DNA]</scope>
    <source>
        <strain evidence="13">SpSt-642</strain>
    </source>
</reference>
<dbReference type="AlphaFoldDB" id="A0A7C4HD19"/>
<feature type="domain" description="Uracil-DNA glycosylase-like" evidence="12">
    <location>
        <begin position="28"/>
        <end position="182"/>
    </location>
</feature>
<comment type="similarity">
    <text evidence="2">Belongs to the uracil-DNA glycosylase (UDG) superfamily. Type 4 (UDGa) family.</text>
</comment>
<dbReference type="SMART" id="SM00986">
    <property type="entry name" value="UDG"/>
    <property type="match status" value="1"/>
</dbReference>
<comment type="catalytic activity">
    <reaction evidence="1">
        <text>Hydrolyzes single-stranded DNA or mismatched double-stranded DNA and polynucleotides, releasing free uracil.</text>
        <dbReference type="EC" id="3.2.2.27"/>
    </reaction>
</comment>
<keyword evidence="6" id="KW-0479">Metal-binding</keyword>
<keyword evidence="5" id="KW-0004">4Fe-4S</keyword>
<dbReference type="GO" id="GO:0051539">
    <property type="term" value="F:4 iron, 4 sulfur cluster binding"/>
    <property type="evidence" value="ECO:0007669"/>
    <property type="project" value="UniProtKB-KW"/>
</dbReference>
<evidence type="ECO:0000256" key="2">
    <source>
        <dbReference type="ARBA" id="ARBA00006521"/>
    </source>
</evidence>
<dbReference type="PANTHER" id="PTHR33693">
    <property type="entry name" value="TYPE-5 URACIL-DNA GLYCOSYLASE"/>
    <property type="match status" value="1"/>
</dbReference>
<dbReference type="InterPro" id="IPR005122">
    <property type="entry name" value="Uracil-DNA_glycosylase-like"/>
</dbReference>
<keyword evidence="7" id="KW-0227">DNA damage</keyword>
<dbReference type="Pfam" id="PF03167">
    <property type="entry name" value="UDG"/>
    <property type="match status" value="1"/>
</dbReference>
<dbReference type="EC" id="3.2.2.27" evidence="3"/>
<evidence type="ECO:0000256" key="6">
    <source>
        <dbReference type="ARBA" id="ARBA00022723"/>
    </source>
</evidence>
<evidence type="ECO:0000256" key="7">
    <source>
        <dbReference type="ARBA" id="ARBA00022763"/>
    </source>
</evidence>
<evidence type="ECO:0000256" key="1">
    <source>
        <dbReference type="ARBA" id="ARBA00001400"/>
    </source>
</evidence>
<keyword evidence="8" id="KW-0378">Hydrolase</keyword>
<evidence type="ECO:0000256" key="10">
    <source>
        <dbReference type="ARBA" id="ARBA00023014"/>
    </source>
</evidence>
<evidence type="ECO:0000256" key="5">
    <source>
        <dbReference type="ARBA" id="ARBA00022485"/>
    </source>
</evidence>
<organism evidence="13">
    <name type="scientific">Staphylothermus marinus</name>
    <dbReference type="NCBI Taxonomy" id="2280"/>
    <lineage>
        <taxon>Archaea</taxon>
        <taxon>Thermoproteota</taxon>
        <taxon>Thermoprotei</taxon>
        <taxon>Desulfurococcales</taxon>
        <taxon>Desulfurococcaceae</taxon>
        <taxon>Staphylothermus</taxon>
    </lineage>
</organism>
<dbReference type="PANTHER" id="PTHR33693:SF1">
    <property type="entry name" value="TYPE-4 URACIL-DNA GLYCOSYLASE"/>
    <property type="match status" value="1"/>
</dbReference>
<protein>
    <recommendedName>
        <fullName evidence="4">Type-4 uracil-DNA glycosylase</fullName>
        <ecNumber evidence="3">3.2.2.27</ecNumber>
    </recommendedName>
</protein>
<gene>
    <name evidence="13" type="ORF">ENU14_01460</name>
</gene>
<dbReference type="NCBIfam" id="TIGR00758">
    <property type="entry name" value="UDG_fam4"/>
    <property type="match status" value="1"/>
</dbReference>
<dbReference type="InterPro" id="IPR053423">
    <property type="entry name" value="Type-4_UDG"/>
</dbReference>
<dbReference type="Gene3D" id="3.40.470.10">
    <property type="entry name" value="Uracil-DNA glycosylase-like domain"/>
    <property type="match status" value="1"/>
</dbReference>
<evidence type="ECO:0000259" key="12">
    <source>
        <dbReference type="SMART" id="SM00986"/>
    </source>
</evidence>
<dbReference type="GO" id="GO:0046872">
    <property type="term" value="F:metal ion binding"/>
    <property type="evidence" value="ECO:0007669"/>
    <property type="project" value="UniProtKB-KW"/>
</dbReference>
<dbReference type="InterPro" id="IPR036895">
    <property type="entry name" value="Uracil-DNA_glycosylase-like_sf"/>
</dbReference>